<evidence type="ECO:0000313" key="2">
    <source>
        <dbReference type="Proteomes" id="UP001472677"/>
    </source>
</evidence>
<reference evidence="1 2" key="1">
    <citation type="journal article" date="2024" name="G3 (Bethesda)">
        <title>Genome assembly of Hibiscus sabdariffa L. provides insights into metabolisms of medicinal natural products.</title>
        <authorList>
            <person name="Kim T."/>
        </authorList>
    </citation>
    <scope>NUCLEOTIDE SEQUENCE [LARGE SCALE GENOMIC DNA]</scope>
    <source>
        <strain evidence="1">TK-2024</strain>
        <tissue evidence="1">Old leaves</tissue>
    </source>
</reference>
<protein>
    <submittedName>
        <fullName evidence="1">Uncharacterized protein</fullName>
    </submittedName>
</protein>
<keyword evidence="2" id="KW-1185">Reference proteome</keyword>
<evidence type="ECO:0000313" key="1">
    <source>
        <dbReference type="EMBL" id="KAK8547989.1"/>
    </source>
</evidence>
<dbReference type="Proteomes" id="UP001472677">
    <property type="component" value="Unassembled WGS sequence"/>
</dbReference>
<proteinExistence type="predicted"/>
<sequence length="105" mass="12517">MCRQTRSQFVRIIPLSTSKINQRTRGKPRYFDKIEHSYSIPLSTIPARKRYADLTENCRPCIPTPTNDIRYANRRRLNRYNSKQNSWLEKFLESIPRPASTQVHH</sequence>
<dbReference type="EMBL" id="JBBPBM010000021">
    <property type="protein sequence ID" value="KAK8547989.1"/>
    <property type="molecule type" value="Genomic_DNA"/>
</dbReference>
<name>A0ABR2DW50_9ROSI</name>
<gene>
    <name evidence="1" type="ORF">V6N12_060916</name>
</gene>
<comment type="caution">
    <text evidence="1">The sequence shown here is derived from an EMBL/GenBank/DDBJ whole genome shotgun (WGS) entry which is preliminary data.</text>
</comment>
<accession>A0ABR2DW50</accession>
<organism evidence="1 2">
    <name type="scientific">Hibiscus sabdariffa</name>
    <name type="common">roselle</name>
    <dbReference type="NCBI Taxonomy" id="183260"/>
    <lineage>
        <taxon>Eukaryota</taxon>
        <taxon>Viridiplantae</taxon>
        <taxon>Streptophyta</taxon>
        <taxon>Embryophyta</taxon>
        <taxon>Tracheophyta</taxon>
        <taxon>Spermatophyta</taxon>
        <taxon>Magnoliopsida</taxon>
        <taxon>eudicotyledons</taxon>
        <taxon>Gunneridae</taxon>
        <taxon>Pentapetalae</taxon>
        <taxon>rosids</taxon>
        <taxon>malvids</taxon>
        <taxon>Malvales</taxon>
        <taxon>Malvaceae</taxon>
        <taxon>Malvoideae</taxon>
        <taxon>Hibiscus</taxon>
    </lineage>
</organism>